<proteinExistence type="predicted"/>
<dbReference type="Proteomes" id="UP000288805">
    <property type="component" value="Unassembled WGS sequence"/>
</dbReference>
<evidence type="ECO:0000313" key="1">
    <source>
        <dbReference type="EMBL" id="RVW24167.1"/>
    </source>
</evidence>
<organism evidence="1 2">
    <name type="scientific">Vitis vinifera</name>
    <name type="common">Grape</name>
    <dbReference type="NCBI Taxonomy" id="29760"/>
    <lineage>
        <taxon>Eukaryota</taxon>
        <taxon>Viridiplantae</taxon>
        <taxon>Streptophyta</taxon>
        <taxon>Embryophyta</taxon>
        <taxon>Tracheophyta</taxon>
        <taxon>Spermatophyta</taxon>
        <taxon>Magnoliopsida</taxon>
        <taxon>eudicotyledons</taxon>
        <taxon>Gunneridae</taxon>
        <taxon>Pentapetalae</taxon>
        <taxon>rosids</taxon>
        <taxon>Vitales</taxon>
        <taxon>Vitaceae</taxon>
        <taxon>Viteae</taxon>
        <taxon>Vitis</taxon>
    </lineage>
</organism>
<comment type="caution">
    <text evidence="1">The sequence shown here is derived from an EMBL/GenBank/DDBJ whole genome shotgun (WGS) entry which is preliminary data.</text>
</comment>
<sequence>MEDLMKLLGSHVTSNITGLKSGSIVLLHSYVMRFPVCLYSEWCEGQVTEYLVATFGDYFTDVKM</sequence>
<reference evidence="1 2" key="1">
    <citation type="journal article" date="2018" name="PLoS Genet.">
        <title>Population sequencing reveals clonal diversity and ancestral inbreeding in the grapevine cultivar Chardonnay.</title>
        <authorList>
            <person name="Roach M.J."/>
            <person name="Johnson D.L."/>
            <person name="Bohlmann J."/>
            <person name="van Vuuren H.J."/>
            <person name="Jones S.J."/>
            <person name="Pretorius I.S."/>
            <person name="Schmidt S.A."/>
            <person name="Borneman A.R."/>
        </authorList>
    </citation>
    <scope>NUCLEOTIDE SEQUENCE [LARGE SCALE GENOMIC DNA]</scope>
    <source>
        <strain evidence="2">cv. Chardonnay</strain>
        <tissue evidence="1">Leaf</tissue>
    </source>
</reference>
<dbReference type="AlphaFoldDB" id="A0A438CLS1"/>
<evidence type="ECO:0000313" key="2">
    <source>
        <dbReference type="Proteomes" id="UP000288805"/>
    </source>
</evidence>
<gene>
    <name evidence="1" type="ORF">CK203_087019</name>
</gene>
<name>A0A438CLS1_VITVI</name>
<accession>A0A438CLS1</accession>
<dbReference type="EMBL" id="QGNW01002178">
    <property type="protein sequence ID" value="RVW24167.1"/>
    <property type="molecule type" value="Genomic_DNA"/>
</dbReference>
<protein>
    <submittedName>
        <fullName evidence="1">Uncharacterized protein</fullName>
    </submittedName>
</protein>